<comment type="subcellular location">
    <subcellularLocation>
        <location evidence="2">Nucleus</location>
    </subcellularLocation>
</comment>
<organism evidence="13 14">
    <name type="scientific">Drosophila suzukii</name>
    <name type="common">Spotted-wing drosophila fruit fly</name>
    <dbReference type="NCBI Taxonomy" id="28584"/>
    <lineage>
        <taxon>Eukaryota</taxon>
        <taxon>Metazoa</taxon>
        <taxon>Ecdysozoa</taxon>
        <taxon>Arthropoda</taxon>
        <taxon>Hexapoda</taxon>
        <taxon>Insecta</taxon>
        <taxon>Pterygota</taxon>
        <taxon>Neoptera</taxon>
        <taxon>Endopterygota</taxon>
        <taxon>Diptera</taxon>
        <taxon>Brachycera</taxon>
        <taxon>Muscomorpha</taxon>
        <taxon>Ephydroidea</taxon>
        <taxon>Drosophilidae</taxon>
        <taxon>Drosophila</taxon>
        <taxon>Sophophora</taxon>
    </lineage>
</organism>
<dbReference type="GO" id="GO:0005634">
    <property type="term" value="C:nucleus"/>
    <property type="evidence" value="ECO:0007669"/>
    <property type="project" value="UniProtKB-SubCell"/>
</dbReference>
<dbReference type="InterPro" id="IPR023333">
    <property type="entry name" value="Proteasome_suB-type"/>
</dbReference>
<dbReference type="Gene3D" id="3.60.20.10">
    <property type="entry name" value="Glutamine Phosphoribosylpyrophosphate, subunit 1, domain 1"/>
    <property type="match status" value="1"/>
</dbReference>
<feature type="active site" description="Nucleophile" evidence="11">
    <location>
        <position position="50"/>
    </location>
</feature>
<evidence type="ECO:0000256" key="8">
    <source>
        <dbReference type="ARBA" id="ARBA00022942"/>
    </source>
</evidence>
<dbReference type="InterPro" id="IPR000243">
    <property type="entry name" value="Pept_T1A_subB"/>
</dbReference>
<evidence type="ECO:0000256" key="3">
    <source>
        <dbReference type="ARBA" id="ARBA00012039"/>
    </source>
</evidence>
<keyword evidence="7" id="KW-0378">Hydrolase</keyword>
<dbReference type="PROSITE" id="PS51476">
    <property type="entry name" value="PROTEASOME_BETA_2"/>
    <property type="match status" value="1"/>
</dbReference>
<dbReference type="InterPro" id="IPR001353">
    <property type="entry name" value="Proteasome_sua/b"/>
</dbReference>
<feature type="region of interest" description="Disordered" evidence="12">
    <location>
        <begin position="276"/>
        <end position="326"/>
    </location>
</feature>
<keyword evidence="5" id="KW-0645">Protease</keyword>
<dbReference type="Pfam" id="PF00227">
    <property type="entry name" value="Proteasome"/>
    <property type="match status" value="1"/>
</dbReference>
<evidence type="ECO:0000313" key="14">
    <source>
        <dbReference type="RefSeq" id="XP_036674972.3"/>
    </source>
</evidence>
<evidence type="ECO:0000256" key="9">
    <source>
        <dbReference type="ARBA" id="ARBA00023242"/>
    </source>
</evidence>
<reference evidence="14" key="1">
    <citation type="submission" date="2025-08" db="UniProtKB">
        <authorList>
            <consortium name="RefSeq"/>
        </authorList>
    </citation>
    <scope>IDENTIFICATION</scope>
</reference>
<dbReference type="SUPFAM" id="SSF56235">
    <property type="entry name" value="N-terminal nucleophile aminohydrolases (Ntn hydrolases)"/>
    <property type="match status" value="1"/>
</dbReference>
<dbReference type="GeneID" id="108019442"/>
<dbReference type="GO" id="GO:0051603">
    <property type="term" value="P:proteolysis involved in protein catabolic process"/>
    <property type="evidence" value="ECO:0007669"/>
    <property type="project" value="InterPro"/>
</dbReference>
<evidence type="ECO:0000313" key="13">
    <source>
        <dbReference type="Proteomes" id="UP001652628"/>
    </source>
</evidence>
<evidence type="ECO:0000256" key="5">
    <source>
        <dbReference type="ARBA" id="ARBA00022670"/>
    </source>
</evidence>
<dbReference type="PANTHER" id="PTHR32194:SF4">
    <property type="entry name" value="PROTEASOME SUBUNIT BETA TYPE-7"/>
    <property type="match status" value="1"/>
</dbReference>
<dbReference type="AlphaFoldDB" id="A0AB40AAV0"/>
<keyword evidence="6" id="KW-0888">Threonine protease</keyword>
<dbReference type="EC" id="3.4.25.1" evidence="3"/>
<accession>A0AB40AAV0</accession>
<dbReference type="Proteomes" id="UP001652628">
    <property type="component" value="Chromosome 3"/>
</dbReference>
<dbReference type="PANTHER" id="PTHR32194">
    <property type="entry name" value="METALLOPROTEASE TLDD"/>
    <property type="match status" value="1"/>
</dbReference>
<proteinExistence type="predicted"/>
<dbReference type="PRINTS" id="PR00141">
    <property type="entry name" value="PROTEASOME"/>
</dbReference>
<evidence type="ECO:0000256" key="2">
    <source>
        <dbReference type="ARBA" id="ARBA00004123"/>
    </source>
</evidence>
<comment type="subunit">
    <text evidence="10">The 26S proteasome consists of a 20S proteasome core and two 19S regulatory subunits. The 20S proteasome core is composed of 28 subunits that are arranged in four stacked rings, resulting in a barrel-shaped structure. The two end rings are each formed by seven alpha subunits, and the two central rings are each formed by seven beta subunits. The catalytic chamber with the active sites is on the inside of the barrel.</text>
</comment>
<dbReference type="GO" id="GO:0005737">
    <property type="term" value="C:cytoplasm"/>
    <property type="evidence" value="ECO:0007669"/>
    <property type="project" value="TreeGrafter"/>
</dbReference>
<keyword evidence="4" id="KW-0963">Cytoplasm</keyword>
<protein>
    <recommendedName>
        <fullName evidence="3">proteasome endopeptidase complex</fullName>
        <ecNumber evidence="3">3.4.25.1</ecNumber>
    </recommendedName>
</protein>
<comment type="catalytic activity">
    <reaction evidence="1">
        <text>Cleavage of peptide bonds with very broad specificity.</text>
        <dbReference type="EC" id="3.4.25.1"/>
    </reaction>
</comment>
<evidence type="ECO:0000256" key="1">
    <source>
        <dbReference type="ARBA" id="ARBA00001198"/>
    </source>
</evidence>
<evidence type="ECO:0000256" key="11">
    <source>
        <dbReference type="PIRSR" id="PIRSR600243-1"/>
    </source>
</evidence>
<dbReference type="GO" id="GO:0004298">
    <property type="term" value="F:threonine-type endopeptidase activity"/>
    <property type="evidence" value="ECO:0007669"/>
    <property type="project" value="UniProtKB-KW"/>
</dbReference>
<evidence type="ECO:0000256" key="7">
    <source>
        <dbReference type="ARBA" id="ARBA00022801"/>
    </source>
</evidence>
<sequence length="326" mass="35526">MFNGIPTMMRYTARSPYQCGSSGFSFDNCLRNKSLTENGFLEPNRISTGTTIVGIIYDGGVIIGADSRATNANIIPSNNSRKIYELQSNIYAGGAGVAQDTSALMEVTRAQLELHRMNTGFRKVPVRCANQMVRQLLYRFSGNMQANVIIGGVDRTGTHLFCTRFDGTTDTVPFTSLGSGNLAAMSMLESRWTEGLDEQAAHDLACDAVFVGMENDLNSGGRACLCIIRSDFSVHWKVQSPYPNKTSPMRSLLLAIRHGCSSVLSTIEHQVVPWGETPVGCKARGSRPRGRMDPGPGETGNRRRGAETLGPPKAKRRRLDADEPAK</sequence>
<evidence type="ECO:0000256" key="10">
    <source>
        <dbReference type="ARBA" id="ARBA00026071"/>
    </source>
</evidence>
<keyword evidence="13" id="KW-1185">Reference proteome</keyword>
<dbReference type="RefSeq" id="XP_036674972.3">
    <property type="nucleotide sequence ID" value="XM_036819077.3"/>
</dbReference>
<keyword evidence="9" id="KW-0539">Nucleus</keyword>
<evidence type="ECO:0000256" key="6">
    <source>
        <dbReference type="ARBA" id="ARBA00022698"/>
    </source>
</evidence>
<name>A0AB40AAV0_DROSZ</name>
<evidence type="ECO:0000256" key="4">
    <source>
        <dbReference type="ARBA" id="ARBA00022490"/>
    </source>
</evidence>
<dbReference type="GO" id="GO:0005839">
    <property type="term" value="C:proteasome core complex"/>
    <property type="evidence" value="ECO:0007669"/>
    <property type="project" value="InterPro"/>
</dbReference>
<keyword evidence="8" id="KW-0647">Proteasome</keyword>
<evidence type="ECO:0000256" key="12">
    <source>
        <dbReference type="SAM" id="MobiDB-lite"/>
    </source>
</evidence>
<gene>
    <name evidence="14" type="primary">Prosbeta2R2</name>
</gene>
<dbReference type="InterPro" id="IPR029055">
    <property type="entry name" value="Ntn_hydrolases_N"/>
</dbReference>